<reference evidence="2 3" key="1">
    <citation type="submission" date="2018-05" db="EMBL/GenBank/DDBJ databases">
        <title>Genome sequencing and assembly of the regulated plant pathogen Lachnellula willkommii and related sister species for the development of diagnostic species identification markers.</title>
        <authorList>
            <person name="Giroux E."/>
            <person name="Bilodeau G."/>
        </authorList>
    </citation>
    <scope>NUCLEOTIDE SEQUENCE [LARGE SCALE GENOMIC DNA]</scope>
    <source>
        <strain evidence="2 3">CBS 268.59</strain>
    </source>
</reference>
<dbReference type="AlphaFoldDB" id="A0A8T9CFI9"/>
<dbReference type="InterPro" id="IPR052228">
    <property type="entry name" value="Sec_Metab_Biosynth_Oxidored"/>
</dbReference>
<keyword evidence="3" id="KW-1185">Reference proteome</keyword>
<dbReference type="SUPFAM" id="SSF51735">
    <property type="entry name" value="NAD(P)-binding Rossmann-fold domains"/>
    <property type="match status" value="1"/>
</dbReference>
<dbReference type="PANTHER" id="PTHR47534">
    <property type="entry name" value="YALI0E05731P"/>
    <property type="match status" value="1"/>
</dbReference>
<dbReference type="EMBL" id="QGMK01000311">
    <property type="protein sequence ID" value="TVY82494.1"/>
    <property type="molecule type" value="Genomic_DNA"/>
</dbReference>
<evidence type="ECO:0000313" key="2">
    <source>
        <dbReference type="EMBL" id="TVY82494.1"/>
    </source>
</evidence>
<comment type="caution">
    <text evidence="2">The sequence shown here is derived from an EMBL/GenBank/DDBJ whole genome shotgun (WGS) entry which is preliminary data.</text>
</comment>
<keyword evidence="1" id="KW-0560">Oxidoreductase</keyword>
<dbReference type="OrthoDB" id="2898509at2759"/>
<dbReference type="Proteomes" id="UP000469558">
    <property type="component" value="Unassembled WGS sequence"/>
</dbReference>
<sequence length="371" mass="40859">MVKLNLIKSANSTLVQSKPLVAVFVGGTSGVGRNTIISLAANHGKSGQGLRVYLIGRNSKAAEAIISECKSLCPSGQFLFIRAINLALLKEVDHVCEELVRMEEKEAGSKSGGARMDILVMTQAIFKPWDPRNGSFSLSSYHWKTLAKPNPRNKRGPRYLYITSLLFSHAVHNTSDASTLIFFFARTLFGPGRDTTLIEDDLSLRSPQNYGFMSSGAHAAYLTTFYLEHLAAQHPGKLSLSHYFPGLILHEGFQDPTFPWWFKTIFKYLAPVLRLFPSTLSSEECGARTLFNVSPRFPAREQGAKMDGEIGVAESSDGVIGGGAYRVNWNNEMVAIGKKYGRLRAEGWGEKIVNHTTEVFEAIEKGTAFTG</sequence>
<dbReference type="Gene3D" id="3.40.50.720">
    <property type="entry name" value="NAD(P)-binding Rossmann-like Domain"/>
    <property type="match status" value="1"/>
</dbReference>
<organism evidence="2 3">
    <name type="scientific">Lachnellula suecica</name>
    <dbReference type="NCBI Taxonomy" id="602035"/>
    <lineage>
        <taxon>Eukaryota</taxon>
        <taxon>Fungi</taxon>
        <taxon>Dikarya</taxon>
        <taxon>Ascomycota</taxon>
        <taxon>Pezizomycotina</taxon>
        <taxon>Leotiomycetes</taxon>
        <taxon>Helotiales</taxon>
        <taxon>Lachnaceae</taxon>
        <taxon>Lachnellula</taxon>
    </lineage>
</organism>
<proteinExistence type="predicted"/>
<dbReference type="PANTHER" id="PTHR47534:SF3">
    <property type="entry name" value="ALCOHOL DEHYDROGENASE-LIKE C-TERMINAL DOMAIN-CONTAINING PROTEIN"/>
    <property type="match status" value="1"/>
</dbReference>
<dbReference type="GO" id="GO:0016491">
    <property type="term" value="F:oxidoreductase activity"/>
    <property type="evidence" value="ECO:0007669"/>
    <property type="project" value="UniProtKB-KW"/>
</dbReference>
<evidence type="ECO:0000313" key="3">
    <source>
        <dbReference type="Proteomes" id="UP000469558"/>
    </source>
</evidence>
<gene>
    <name evidence="2" type="primary">SAT2</name>
    <name evidence="2" type="ORF">LSUE1_G001588</name>
</gene>
<evidence type="ECO:0000256" key="1">
    <source>
        <dbReference type="ARBA" id="ARBA00023002"/>
    </source>
</evidence>
<accession>A0A8T9CFI9</accession>
<protein>
    <submittedName>
        <fullName evidence="2">Short-chain dehydrogenase/reductase SAT2</fullName>
    </submittedName>
</protein>
<dbReference type="InterPro" id="IPR036291">
    <property type="entry name" value="NAD(P)-bd_dom_sf"/>
</dbReference>
<name>A0A8T9CFI9_9HELO</name>